<organism evidence="4 5">
    <name type="scientific">Cohnella soli</name>
    <dbReference type="NCBI Taxonomy" id="425005"/>
    <lineage>
        <taxon>Bacteria</taxon>
        <taxon>Bacillati</taxon>
        <taxon>Bacillota</taxon>
        <taxon>Bacilli</taxon>
        <taxon>Bacillales</taxon>
        <taxon>Paenibacillaceae</taxon>
        <taxon>Cohnella</taxon>
    </lineage>
</organism>
<name>A0ABW0HMU7_9BACL</name>
<keyword evidence="4" id="KW-0808">Transferase</keyword>
<dbReference type="RefSeq" id="WP_378129315.1">
    <property type="nucleotide sequence ID" value="NZ_JBHSMI010000003.1"/>
</dbReference>
<comment type="caution">
    <text evidence="4">The sequence shown here is derived from an EMBL/GenBank/DDBJ whole genome shotgun (WGS) entry which is preliminary data.</text>
</comment>
<reference evidence="5" key="1">
    <citation type="journal article" date="2019" name="Int. J. Syst. Evol. Microbiol.">
        <title>The Global Catalogue of Microorganisms (GCM) 10K type strain sequencing project: providing services to taxonomists for standard genome sequencing and annotation.</title>
        <authorList>
            <consortium name="The Broad Institute Genomics Platform"/>
            <consortium name="The Broad Institute Genome Sequencing Center for Infectious Disease"/>
            <person name="Wu L."/>
            <person name="Ma J."/>
        </authorList>
    </citation>
    <scope>NUCLEOTIDE SEQUENCE [LARGE SCALE GENOMIC DNA]</scope>
    <source>
        <strain evidence="5">CGMCC 1.18575</strain>
    </source>
</reference>
<evidence type="ECO:0000256" key="1">
    <source>
        <dbReference type="ARBA" id="ARBA00006464"/>
    </source>
</evidence>
<comment type="similarity">
    <text evidence="1">Belongs to the bacterial sugar transferase family.</text>
</comment>
<evidence type="ECO:0000313" key="4">
    <source>
        <dbReference type="EMBL" id="MFC5401551.1"/>
    </source>
</evidence>
<dbReference type="PANTHER" id="PTHR30576:SF8">
    <property type="entry name" value="UNDECAPRENYL-PHOSPHATE GALACTOSE PHOSPHOTRANSFERASE"/>
    <property type="match status" value="1"/>
</dbReference>
<keyword evidence="2" id="KW-1133">Transmembrane helix</keyword>
<evidence type="ECO:0000313" key="5">
    <source>
        <dbReference type="Proteomes" id="UP001596113"/>
    </source>
</evidence>
<evidence type="ECO:0000259" key="3">
    <source>
        <dbReference type="Pfam" id="PF02397"/>
    </source>
</evidence>
<keyword evidence="2" id="KW-0812">Transmembrane</keyword>
<keyword evidence="5" id="KW-1185">Reference proteome</keyword>
<dbReference type="InterPro" id="IPR003362">
    <property type="entry name" value="Bact_transf"/>
</dbReference>
<dbReference type="Proteomes" id="UP001596113">
    <property type="component" value="Unassembled WGS sequence"/>
</dbReference>
<proteinExistence type="inferred from homology"/>
<dbReference type="EMBL" id="JBHSMI010000003">
    <property type="protein sequence ID" value="MFC5401551.1"/>
    <property type="molecule type" value="Genomic_DNA"/>
</dbReference>
<evidence type="ECO:0000256" key="2">
    <source>
        <dbReference type="SAM" id="Phobius"/>
    </source>
</evidence>
<dbReference type="Pfam" id="PF02397">
    <property type="entry name" value="Bac_transf"/>
    <property type="match status" value="1"/>
</dbReference>
<keyword evidence="2" id="KW-0472">Membrane</keyword>
<dbReference type="GO" id="GO:0016740">
    <property type="term" value="F:transferase activity"/>
    <property type="evidence" value="ECO:0007669"/>
    <property type="project" value="UniProtKB-KW"/>
</dbReference>
<gene>
    <name evidence="4" type="ORF">ACFPOF_02295</name>
</gene>
<sequence length="202" mass="22551">MKRALDLAIAVPAVVALSPVLLIVAALVRLKLGSPVLFRQTRPGRFGKPFHVLKFRTMTDRRDSEGQLLPDEARLTPFGKMLRRLSLDELPQLLNVVKGDMSLVGPRPLLMEYLSLYTPEQARRHDVRPGITGWAQVNGRNAISWEDKFRLDCWYVGNQSLALDLKIMALTALKVVRREGIAQDGHATVGKFTGTRQAEGTL</sequence>
<accession>A0ABW0HMU7</accession>
<dbReference type="PANTHER" id="PTHR30576">
    <property type="entry name" value="COLANIC BIOSYNTHESIS UDP-GLUCOSE LIPID CARRIER TRANSFERASE"/>
    <property type="match status" value="1"/>
</dbReference>
<feature type="domain" description="Bacterial sugar transferase" evidence="3">
    <location>
        <begin position="2"/>
        <end position="176"/>
    </location>
</feature>
<feature type="transmembrane region" description="Helical" evidence="2">
    <location>
        <begin position="7"/>
        <end position="28"/>
    </location>
</feature>
<protein>
    <submittedName>
        <fullName evidence="4">Sugar transferase</fullName>
    </submittedName>
</protein>